<organism evidence="1 2">
    <name type="scientific">Lentinus tigrinus ALCF2SS1-6</name>
    <dbReference type="NCBI Taxonomy" id="1328759"/>
    <lineage>
        <taxon>Eukaryota</taxon>
        <taxon>Fungi</taxon>
        <taxon>Dikarya</taxon>
        <taxon>Basidiomycota</taxon>
        <taxon>Agaricomycotina</taxon>
        <taxon>Agaricomycetes</taxon>
        <taxon>Polyporales</taxon>
        <taxon>Polyporaceae</taxon>
        <taxon>Lentinus</taxon>
    </lineage>
</organism>
<protein>
    <submittedName>
        <fullName evidence="1">Uncharacterized protein</fullName>
    </submittedName>
</protein>
<sequence length="163" mass="18020">MFCCSLGLSALLGSPPSPSVLSYLELRPPFATESGIADRGMCKNLEFGNMQHFSHAADRHPWACSADFGPPHWPCNEFADNSVAFGGVHACLSAIGVEFEAAVTRIAVFSTSQGNRTGQLLWSRPLRRIELWRAVGCIKGLERRRRRTWGGQCSVRVSRYHVL</sequence>
<evidence type="ECO:0000313" key="2">
    <source>
        <dbReference type="Proteomes" id="UP000313359"/>
    </source>
</evidence>
<accession>A0A5C2S7I2</accession>
<dbReference type="Proteomes" id="UP000313359">
    <property type="component" value="Unassembled WGS sequence"/>
</dbReference>
<reference evidence="1" key="1">
    <citation type="journal article" date="2018" name="Genome Biol. Evol.">
        <title>Genomics and development of Lentinus tigrinus, a white-rot wood-decaying mushroom with dimorphic fruiting bodies.</title>
        <authorList>
            <person name="Wu B."/>
            <person name="Xu Z."/>
            <person name="Knudson A."/>
            <person name="Carlson A."/>
            <person name="Chen N."/>
            <person name="Kovaka S."/>
            <person name="LaButti K."/>
            <person name="Lipzen A."/>
            <person name="Pennachio C."/>
            <person name="Riley R."/>
            <person name="Schakwitz W."/>
            <person name="Umezawa K."/>
            <person name="Ohm R.A."/>
            <person name="Grigoriev I.V."/>
            <person name="Nagy L.G."/>
            <person name="Gibbons J."/>
            <person name="Hibbett D."/>
        </authorList>
    </citation>
    <scope>NUCLEOTIDE SEQUENCE [LARGE SCALE GENOMIC DNA]</scope>
    <source>
        <strain evidence="1">ALCF2SS1-6</strain>
    </source>
</reference>
<dbReference type="AlphaFoldDB" id="A0A5C2S7I2"/>
<gene>
    <name evidence="1" type="ORF">L227DRAFT_575839</name>
</gene>
<evidence type="ECO:0000313" key="1">
    <source>
        <dbReference type="EMBL" id="RPD59835.1"/>
    </source>
</evidence>
<proteinExistence type="predicted"/>
<dbReference type="EMBL" id="ML122268">
    <property type="protein sequence ID" value="RPD59835.1"/>
    <property type="molecule type" value="Genomic_DNA"/>
</dbReference>
<name>A0A5C2S7I2_9APHY</name>
<keyword evidence="2" id="KW-1185">Reference proteome</keyword>